<keyword evidence="1" id="KW-0433">Leucine-rich repeat</keyword>
<organism evidence="4 5">
    <name type="scientific">Digitaria exilis</name>
    <dbReference type="NCBI Taxonomy" id="1010633"/>
    <lineage>
        <taxon>Eukaryota</taxon>
        <taxon>Viridiplantae</taxon>
        <taxon>Streptophyta</taxon>
        <taxon>Embryophyta</taxon>
        <taxon>Tracheophyta</taxon>
        <taxon>Spermatophyta</taxon>
        <taxon>Magnoliopsida</taxon>
        <taxon>Liliopsida</taxon>
        <taxon>Poales</taxon>
        <taxon>Poaceae</taxon>
        <taxon>PACMAD clade</taxon>
        <taxon>Panicoideae</taxon>
        <taxon>Panicodae</taxon>
        <taxon>Paniceae</taxon>
        <taxon>Anthephorinae</taxon>
        <taxon>Digitaria</taxon>
    </lineage>
</organism>
<feature type="domain" description="Disease resistance R13L4/SHOC-2-like LRR" evidence="3">
    <location>
        <begin position="498"/>
        <end position="683"/>
    </location>
</feature>
<accession>A0A835ERQ6</accession>
<dbReference type="InterPro" id="IPR055414">
    <property type="entry name" value="LRR_R13L4/SHOC2-like"/>
</dbReference>
<keyword evidence="5" id="KW-1185">Reference proteome</keyword>
<reference evidence="4" key="1">
    <citation type="submission" date="2020-07" db="EMBL/GenBank/DDBJ databases">
        <title>Genome sequence and genetic diversity analysis of an under-domesticated orphan crop, white fonio (Digitaria exilis).</title>
        <authorList>
            <person name="Bennetzen J.L."/>
            <person name="Chen S."/>
            <person name="Ma X."/>
            <person name="Wang X."/>
            <person name="Yssel A.E.J."/>
            <person name="Chaluvadi S.R."/>
            <person name="Johnson M."/>
            <person name="Gangashetty P."/>
            <person name="Hamidou F."/>
            <person name="Sanogo M.D."/>
            <person name="Zwaenepoel A."/>
            <person name="Wallace J."/>
            <person name="Van De Peer Y."/>
            <person name="Van Deynze A."/>
        </authorList>
    </citation>
    <scope>NUCLEOTIDE SEQUENCE</scope>
    <source>
        <tissue evidence="4">Leaves</tissue>
    </source>
</reference>
<gene>
    <name evidence="4" type="ORF">HU200_029123</name>
</gene>
<dbReference type="OrthoDB" id="674107at2759"/>
<dbReference type="Gene3D" id="3.80.10.10">
    <property type="entry name" value="Ribonuclease Inhibitor"/>
    <property type="match status" value="4"/>
</dbReference>
<evidence type="ECO:0000313" key="5">
    <source>
        <dbReference type="Proteomes" id="UP000636709"/>
    </source>
</evidence>
<dbReference type="InterPro" id="IPR003591">
    <property type="entry name" value="Leu-rich_rpt_typical-subtyp"/>
</dbReference>
<dbReference type="SMART" id="SM00369">
    <property type="entry name" value="LRR_TYP"/>
    <property type="match status" value="6"/>
</dbReference>
<dbReference type="Pfam" id="PF23598">
    <property type="entry name" value="LRR_14"/>
    <property type="match status" value="1"/>
</dbReference>
<dbReference type="PANTHER" id="PTHR47186">
    <property type="entry name" value="LEUCINE-RICH REPEAT-CONTAINING PROTEIN 57"/>
    <property type="match status" value="1"/>
</dbReference>
<sequence>MAEWSQGRPVIWNAGIGSAASFLPTLTRLLSERIEDLHGPHDLITRVSLTPSAVATKDLGRLEFEILMELARFHHIPLPDHIQRLSEDEGYFGYGIISDDMLLKAVGHGHVMWFSFPLHHEANFDHTLYEYESPLQERINRVLQGKKHLLVVENLYAPISIEYMVSLLGRRWPTQFNNRWIISTPSRDHVHKSKMDEFLLTNTALPFDDLGEGDWAALIKEALHDAAVSIHDTVQQQQGERDQEFWLHVAHHCLYYGILYHPLQGAAACQATTNNTSSVTSDELVRCWVAEDLLSSSTRPTHHIPAATGRKQSNYYRSAYEAGKVVIQALQKYSLLPAYSASVSTPTSSTDSLTATASASNFQDEVTGVSKLAEGVPQLKQEFVLRHKGRKLKWVSFMNDDGRHVSWNWKLPIEPPYYAFETGFGNMSTLILRGRSNISDFPFDEVLDSQLIVLDLSYTTINSLPRGISQLLNLHMLSLRGCSQLQTLSPPPSTSEQQTPPPLAHLENLEVLDMNGVPLLEITKEDSRNKRTLHYLDLSGSRLTNLPSEFFSEMPCLEELVLGNCSLLKELPPSLVKLCNLLILHMEGTQITILPEDMFNAMQSLHTLKLINNKLLMSLPMSIYEAKGLKELYISNCASLSSLPRSLSKAKGLKELHISNCVSLKLDQSLWELLPFVDDLYIQTREPLEDIKIHGHPNLRTFSLSGPLVKRLSLRGCSRLKSANFSDDLTALEQVDLSGTAIEEVPHILPNAPNLKMLLLLNVPSFKRFPWHQLERFPKVFFLDQCAGDDNQFSKMFAQKKTCADDSQHNEGTTNIAQMNLIDNRMFHSFNADVVNKLVKNGQFLLSFNIRINPRSVTGKEPRNNYVELCTRAHMHSTYSDVQYSETDSIMPMMKLQPRQRHVELSAKNQYPNGLRHLLSVTNSMVVTDDAFVGCLTDLNSGLLSLEECQLQRCHQMTVVFIMHSNPLEYSYRSEALPYLQILQVSCIKKLLTFVKPSRSYSRLFTLKVLKHIHIEHCPRLEKMFPCSLSLTALENLVILFCSNLKQIFYQDGQHDVAPSPLPSIKRIYLQDLPHLQRIHDDVMFRFETPKWEKLFVRGCHSFHHLPLLENEYPKSKVEVSGERDWWGKLKWSLPEQSDYYLHLPPPEFVSRKKHIIRSYLR</sequence>
<evidence type="ECO:0000313" key="4">
    <source>
        <dbReference type="EMBL" id="KAF8711117.1"/>
    </source>
</evidence>
<dbReference type="AlphaFoldDB" id="A0A835ERQ6"/>
<comment type="caution">
    <text evidence="4">The sequence shown here is derived from an EMBL/GenBank/DDBJ whole genome shotgun (WGS) entry which is preliminary data.</text>
</comment>
<name>A0A835ERQ6_9POAL</name>
<evidence type="ECO:0000256" key="1">
    <source>
        <dbReference type="ARBA" id="ARBA00022614"/>
    </source>
</evidence>
<dbReference type="InterPro" id="IPR032675">
    <property type="entry name" value="LRR_dom_sf"/>
</dbReference>
<proteinExistence type="predicted"/>
<dbReference type="PANTHER" id="PTHR47186:SF63">
    <property type="entry name" value="C-JID DOMAIN-CONTAINING PROTEIN"/>
    <property type="match status" value="1"/>
</dbReference>
<dbReference type="SUPFAM" id="SSF52058">
    <property type="entry name" value="L domain-like"/>
    <property type="match status" value="2"/>
</dbReference>
<dbReference type="Proteomes" id="UP000636709">
    <property type="component" value="Unassembled WGS sequence"/>
</dbReference>
<keyword evidence="2" id="KW-0677">Repeat</keyword>
<evidence type="ECO:0000259" key="3">
    <source>
        <dbReference type="Pfam" id="PF23598"/>
    </source>
</evidence>
<protein>
    <recommendedName>
        <fullName evidence="3">Disease resistance R13L4/SHOC-2-like LRR domain-containing protein</fullName>
    </recommendedName>
</protein>
<evidence type="ECO:0000256" key="2">
    <source>
        <dbReference type="ARBA" id="ARBA00022737"/>
    </source>
</evidence>
<dbReference type="EMBL" id="JACEFO010001753">
    <property type="protein sequence ID" value="KAF8711117.1"/>
    <property type="molecule type" value="Genomic_DNA"/>
</dbReference>